<evidence type="ECO:0000313" key="8">
    <source>
        <dbReference type="EMBL" id="KAJ5592478.1"/>
    </source>
</evidence>
<evidence type="ECO:0000256" key="1">
    <source>
        <dbReference type="ARBA" id="ARBA00002355"/>
    </source>
</evidence>
<dbReference type="FunFam" id="2.130.10.10:FF:000982">
    <property type="entry name" value="Ribosomal assembly complex component Ipi3"/>
    <property type="match status" value="1"/>
</dbReference>
<evidence type="ECO:0000313" key="9">
    <source>
        <dbReference type="Proteomes" id="UP001213799"/>
    </source>
</evidence>
<proteinExistence type="inferred from homology"/>
<reference evidence="8" key="2">
    <citation type="submission" date="2023-01" db="EMBL/GenBank/DDBJ databases">
        <authorList>
            <person name="Petersen C."/>
        </authorList>
    </citation>
    <scope>NUCLEOTIDE SEQUENCE</scope>
    <source>
        <strain evidence="8">IBT 12815</strain>
    </source>
</reference>
<comment type="subcellular location">
    <subcellularLocation>
        <location evidence="6">Nucleus</location>
    </subcellularLocation>
</comment>
<keyword evidence="6" id="KW-0539">Nucleus</keyword>
<dbReference type="Gene3D" id="2.130.10.10">
    <property type="entry name" value="YVTN repeat-like/Quinoprotein amine dehydrogenase"/>
    <property type="match status" value="2"/>
</dbReference>
<dbReference type="Pfam" id="PF00400">
    <property type="entry name" value="WD40"/>
    <property type="match status" value="2"/>
</dbReference>
<dbReference type="GeneID" id="81590678"/>
<dbReference type="PANTHER" id="PTHR18763">
    <property type="entry name" value="WD-REPEAT PROTEIN 18"/>
    <property type="match status" value="1"/>
</dbReference>
<keyword evidence="4" id="KW-0677">Repeat</keyword>
<feature type="repeat" description="WD" evidence="5">
    <location>
        <begin position="125"/>
        <end position="158"/>
    </location>
</feature>
<dbReference type="GO" id="GO:0005656">
    <property type="term" value="C:nuclear pre-replicative complex"/>
    <property type="evidence" value="ECO:0007669"/>
    <property type="project" value="TreeGrafter"/>
</dbReference>
<sequence>MLSESFVASTVSSAKSPTASLRDVGVCVHELQPSSILRSTFKKSSTLTNCLAVSPSHIFTAQADKAVIHVYNRDKGNQEGVVPFPERIRSIAVAGGKYGDVLVLGTEGGRLIIWETCTGRQVATTASHLQPVTSLVVDPTSNFILSGSADASVHVWSLPGILSFSKPALSATRQPTNSPIRTFSNHRAGITSLAVGHSNGRHNIVVSTAKDNTAIAWDYHTGRALRTFLLPLSATSVALDPVDRAFYVGYEDGSVQSVDFYRSQSVQHPLHDPSVQSTPAQVSMEDRWLPPSAETGSVKTITLTYDGTTLLSGHANGKVLSWNVARRKYTTSVADYTHPITNLVMLPPGGIPHPSSDLKRKAHTIWPFGPAPCPWRRPRRIYVPHADHRPIRLPQTNPILPGAYSLLFPTSMIEDGLAELAALRQPSNVEVTRVASSTAPARETAEDTAARDSQVTELENEVSVLKKKVAVNETARHNADDEVVQLRSELANLQDYINELHEKQEAAQQEKVLRQARKQEHETKKREAWLAAEKKGRNGDAVIQKMDIDGAVTSDSDDQSDE</sequence>
<dbReference type="SUPFAM" id="SSF50978">
    <property type="entry name" value="WD40 repeat-like"/>
    <property type="match status" value="1"/>
</dbReference>
<dbReference type="InterPro" id="IPR036322">
    <property type="entry name" value="WD40_repeat_dom_sf"/>
</dbReference>
<name>A0AAD6DSR8_9EURO</name>
<reference evidence="8" key="1">
    <citation type="journal article" date="2023" name="IMA Fungus">
        <title>Comparative genomic study of the Penicillium genus elucidates a diverse pangenome and 15 lateral gene transfer events.</title>
        <authorList>
            <person name="Petersen C."/>
            <person name="Sorensen T."/>
            <person name="Nielsen M.R."/>
            <person name="Sondergaard T.E."/>
            <person name="Sorensen J.L."/>
            <person name="Fitzpatrick D.A."/>
            <person name="Frisvad J.C."/>
            <person name="Nielsen K.L."/>
        </authorList>
    </citation>
    <scope>NUCLEOTIDE SEQUENCE</scope>
    <source>
        <strain evidence="8">IBT 12815</strain>
    </source>
</reference>
<dbReference type="Proteomes" id="UP001213799">
    <property type="component" value="Unassembled WGS sequence"/>
</dbReference>
<evidence type="ECO:0000256" key="4">
    <source>
        <dbReference type="ARBA" id="ARBA00022737"/>
    </source>
</evidence>
<comment type="subunit">
    <text evidence="6">Component of the RIX1 complex, composed of IPI1, RIX1/IPI2 and IPI3 in a 1:2:2 stoichiometry. The complex interacts (via RIX1) with MDN1 (via its hexameric AAA ATPase ring) and the pre-60S ribosome particles.</text>
</comment>
<dbReference type="PANTHER" id="PTHR18763:SF0">
    <property type="entry name" value="WD REPEAT-CONTAINING PROTEIN 18"/>
    <property type="match status" value="1"/>
</dbReference>
<dbReference type="AlphaFoldDB" id="A0AAD6DSR8"/>
<dbReference type="RefSeq" id="XP_056749104.1">
    <property type="nucleotide sequence ID" value="XM_056900436.1"/>
</dbReference>
<dbReference type="EMBL" id="JAQJAE010000005">
    <property type="protein sequence ID" value="KAJ5592478.1"/>
    <property type="molecule type" value="Genomic_DNA"/>
</dbReference>
<dbReference type="InterPro" id="IPR045227">
    <property type="entry name" value="WDR18/Ipi3/RID3"/>
</dbReference>
<keyword evidence="9" id="KW-1185">Reference proteome</keyword>
<comment type="similarity">
    <text evidence="2 6">Belongs to the WD repeat IPI3/WDR18 family.</text>
</comment>
<keyword evidence="3 5" id="KW-0853">WD repeat</keyword>
<accession>A0AAD6DSR8</accession>
<keyword evidence="6" id="KW-0698">rRNA processing</keyword>
<dbReference type="GO" id="GO:0006261">
    <property type="term" value="P:DNA-templated DNA replication"/>
    <property type="evidence" value="ECO:0007669"/>
    <property type="project" value="TreeGrafter"/>
</dbReference>
<feature type="compositionally biased region" description="Basic and acidic residues" evidence="7">
    <location>
        <begin position="516"/>
        <end position="538"/>
    </location>
</feature>
<evidence type="ECO:0000256" key="7">
    <source>
        <dbReference type="SAM" id="MobiDB-lite"/>
    </source>
</evidence>
<feature type="repeat" description="WD" evidence="5">
    <location>
        <begin position="183"/>
        <end position="227"/>
    </location>
</feature>
<dbReference type="InterPro" id="IPR001680">
    <property type="entry name" value="WD40_rpt"/>
</dbReference>
<dbReference type="GO" id="GO:0006364">
    <property type="term" value="P:rRNA processing"/>
    <property type="evidence" value="ECO:0007669"/>
    <property type="project" value="UniProtKB-UniRule"/>
</dbReference>
<dbReference type="SMART" id="SM00320">
    <property type="entry name" value="WD40"/>
    <property type="match status" value="6"/>
</dbReference>
<comment type="caution">
    <text evidence="8">The sequence shown here is derived from an EMBL/GenBank/DDBJ whole genome shotgun (WGS) entry which is preliminary data.</text>
</comment>
<dbReference type="FunFam" id="2.130.10.10:FF:000929">
    <property type="entry name" value="Ribosomal assembly complex component Ipi3"/>
    <property type="match status" value="1"/>
</dbReference>
<evidence type="ECO:0000256" key="2">
    <source>
        <dbReference type="ARBA" id="ARBA00010143"/>
    </source>
</evidence>
<dbReference type="GO" id="GO:0120330">
    <property type="term" value="C:rixosome complex"/>
    <property type="evidence" value="ECO:0007669"/>
    <property type="project" value="UniProtKB-UniRule"/>
</dbReference>
<protein>
    <recommendedName>
        <fullName evidence="6">Pre-rRNA-processing protein IPI3</fullName>
    </recommendedName>
</protein>
<dbReference type="PROSITE" id="PS50082">
    <property type="entry name" value="WD_REPEATS_2"/>
    <property type="match status" value="2"/>
</dbReference>
<evidence type="ECO:0000256" key="5">
    <source>
        <dbReference type="PROSITE-ProRule" id="PRU00221"/>
    </source>
</evidence>
<evidence type="ECO:0000256" key="6">
    <source>
        <dbReference type="RuleBase" id="RU369067"/>
    </source>
</evidence>
<evidence type="ECO:0000256" key="3">
    <source>
        <dbReference type="ARBA" id="ARBA00022574"/>
    </source>
</evidence>
<organism evidence="8 9">
    <name type="scientific">Penicillium hordei</name>
    <dbReference type="NCBI Taxonomy" id="40994"/>
    <lineage>
        <taxon>Eukaryota</taxon>
        <taxon>Fungi</taxon>
        <taxon>Dikarya</taxon>
        <taxon>Ascomycota</taxon>
        <taxon>Pezizomycotina</taxon>
        <taxon>Eurotiomycetes</taxon>
        <taxon>Eurotiomycetidae</taxon>
        <taxon>Eurotiales</taxon>
        <taxon>Aspergillaceae</taxon>
        <taxon>Penicillium</taxon>
    </lineage>
</organism>
<comment type="function">
    <text evidence="1 6">Component of the RIX1 complex required for processing of ITS2 sequences from 35S pre-rRNA.</text>
</comment>
<gene>
    <name evidence="8" type="ORF">N7537_009382</name>
</gene>
<dbReference type="InterPro" id="IPR015943">
    <property type="entry name" value="WD40/YVTN_repeat-like_dom_sf"/>
</dbReference>
<feature type="region of interest" description="Disordered" evidence="7">
    <location>
        <begin position="516"/>
        <end position="542"/>
    </location>
</feature>
<dbReference type="PROSITE" id="PS50294">
    <property type="entry name" value="WD_REPEATS_REGION"/>
    <property type="match status" value="1"/>
</dbReference>